<evidence type="ECO:0000256" key="11">
    <source>
        <dbReference type="ARBA" id="ARBA00032305"/>
    </source>
</evidence>
<dbReference type="KEGG" id="erz:ER308_13645"/>
<evidence type="ECO:0000256" key="10">
    <source>
        <dbReference type="ARBA" id="ARBA00030169"/>
    </source>
</evidence>
<evidence type="ECO:0000256" key="7">
    <source>
        <dbReference type="ARBA" id="ARBA00016549"/>
    </source>
</evidence>
<sequence length="243" mass="25398">MWAHYHSAPYPSQASEAIVNRCRIHPATPRPDESVVSRLRELPTTIVSDQLERAGAMHGLHPITGPELGILAGPAFTVRTRPGDNLAIYKAIDLIEPGDVLVIDGGGATDRAIAGEIVCLHAASQGAAGIVADGVVRDVADIARGSLPVYARGASPLGPYKSGPGELRGPISVGGTAVRQGDFIVGDPDGVVVARPDRIDDIFAGAQAQLAKEERSIAQARAGELDTSWLDAAVDLEMVDHMP</sequence>
<evidence type="ECO:0000256" key="6">
    <source>
        <dbReference type="ARBA" id="ARBA00012947"/>
    </source>
</evidence>
<gene>
    <name evidence="14" type="ORF">ER308_13645</name>
</gene>
<evidence type="ECO:0000256" key="8">
    <source>
        <dbReference type="ARBA" id="ARBA00025046"/>
    </source>
</evidence>
<dbReference type="OrthoDB" id="943692at2"/>
<protein>
    <recommendedName>
        <fullName evidence="7">Putative 4-hydroxy-4-methyl-2-oxoglutarate aldolase</fullName>
        <ecNumber evidence="6">4.1.1.112</ecNumber>
        <ecNumber evidence="5">4.1.3.17</ecNumber>
    </recommendedName>
    <alternativeName>
        <fullName evidence="11">Oxaloacetate decarboxylase</fullName>
    </alternativeName>
    <alternativeName>
        <fullName evidence="9">Regulator of ribonuclease activity homolog</fullName>
    </alternativeName>
    <alternativeName>
        <fullName evidence="10">RraA-like protein</fullName>
    </alternativeName>
</protein>
<dbReference type="CDD" id="cd16841">
    <property type="entry name" value="RraA_family"/>
    <property type="match status" value="1"/>
</dbReference>
<feature type="binding site" evidence="13">
    <location>
        <position position="138"/>
    </location>
    <ligand>
        <name>Mg(2+)</name>
        <dbReference type="ChEBI" id="CHEBI:18420"/>
    </ligand>
</feature>
<evidence type="ECO:0000313" key="14">
    <source>
        <dbReference type="EMBL" id="QBI20504.1"/>
    </source>
</evidence>
<dbReference type="Gene3D" id="3.50.30.40">
    <property type="entry name" value="Ribonuclease E inhibitor RraA/RraA-like"/>
    <property type="match status" value="1"/>
</dbReference>
<organism evidence="14 15">
    <name type="scientific">Egibacter rhizosphaerae</name>
    <dbReference type="NCBI Taxonomy" id="1670831"/>
    <lineage>
        <taxon>Bacteria</taxon>
        <taxon>Bacillati</taxon>
        <taxon>Actinomycetota</taxon>
        <taxon>Nitriliruptoria</taxon>
        <taxon>Egibacterales</taxon>
        <taxon>Egibacteraceae</taxon>
        <taxon>Egibacter</taxon>
    </lineage>
</organism>
<comment type="similarity">
    <text evidence="3">Belongs to the class II aldolase/RraA-like family.</text>
</comment>
<evidence type="ECO:0000256" key="2">
    <source>
        <dbReference type="ARBA" id="ARBA00001968"/>
    </source>
</evidence>
<comment type="cofactor">
    <cofactor evidence="2">
        <name>a divalent metal cation</name>
        <dbReference type="ChEBI" id="CHEBI:60240"/>
    </cofactor>
</comment>
<dbReference type="AlphaFoldDB" id="A0A411YGY8"/>
<keyword evidence="13" id="KW-0460">Magnesium</keyword>
<dbReference type="InterPro" id="IPR005493">
    <property type="entry name" value="RraA/RraA-like"/>
</dbReference>
<evidence type="ECO:0000313" key="15">
    <source>
        <dbReference type="Proteomes" id="UP000291469"/>
    </source>
</evidence>
<evidence type="ECO:0000256" key="12">
    <source>
        <dbReference type="ARBA" id="ARBA00047973"/>
    </source>
</evidence>
<dbReference type="Proteomes" id="UP000291469">
    <property type="component" value="Chromosome"/>
</dbReference>
<dbReference type="PANTHER" id="PTHR33254:SF4">
    <property type="entry name" value="4-HYDROXY-4-METHYL-2-OXOGLUTARATE ALDOLASE 3-RELATED"/>
    <property type="match status" value="1"/>
</dbReference>
<evidence type="ECO:0000256" key="9">
    <source>
        <dbReference type="ARBA" id="ARBA00029596"/>
    </source>
</evidence>
<comment type="subunit">
    <text evidence="4">Homotrimer.</text>
</comment>
<dbReference type="PANTHER" id="PTHR33254">
    <property type="entry name" value="4-HYDROXY-4-METHYL-2-OXOGLUTARATE ALDOLASE 3-RELATED"/>
    <property type="match status" value="1"/>
</dbReference>
<comment type="function">
    <text evidence="8">Catalyzes the aldol cleavage of 4-hydroxy-4-methyl-2-oxoglutarate (HMG) into 2 molecules of pyruvate. Also contains a secondary oxaloacetate (OAA) decarboxylase activity due to the common pyruvate enolate transition state formed following C-C bond cleavage in the retro-aldol and decarboxylation reactions.</text>
</comment>
<reference evidence="14 15" key="1">
    <citation type="submission" date="2019-01" db="EMBL/GenBank/DDBJ databases">
        <title>Egibacter rhizosphaerae EGI 80759T.</title>
        <authorList>
            <person name="Chen D.-D."/>
            <person name="Tian Y."/>
            <person name="Jiao J.-Y."/>
            <person name="Zhang X.-T."/>
            <person name="Zhang Y.-G."/>
            <person name="Zhang Y."/>
            <person name="Xiao M."/>
            <person name="Shu W.-S."/>
            <person name="Li W.-J."/>
        </authorList>
    </citation>
    <scope>NUCLEOTIDE SEQUENCE [LARGE SCALE GENOMIC DNA]</scope>
    <source>
        <strain evidence="14 15">EGI 80759</strain>
    </source>
</reference>
<keyword evidence="13" id="KW-0479">Metal-binding</keyword>
<dbReference type="GO" id="GO:0008948">
    <property type="term" value="F:oxaloacetate decarboxylase activity"/>
    <property type="evidence" value="ECO:0007669"/>
    <property type="project" value="UniProtKB-EC"/>
</dbReference>
<feature type="binding site" evidence="13">
    <location>
        <begin position="115"/>
        <end position="118"/>
    </location>
    <ligand>
        <name>substrate</name>
    </ligand>
</feature>
<evidence type="ECO:0000256" key="1">
    <source>
        <dbReference type="ARBA" id="ARBA00001342"/>
    </source>
</evidence>
<dbReference type="EC" id="4.1.3.17" evidence="5"/>
<dbReference type="Pfam" id="PF03737">
    <property type="entry name" value="RraA-like"/>
    <property type="match status" value="1"/>
</dbReference>
<name>A0A411YGY8_9ACTN</name>
<accession>A0A411YGY8</accession>
<feature type="binding site" evidence="13">
    <location>
        <position position="137"/>
    </location>
    <ligand>
        <name>substrate</name>
    </ligand>
</feature>
<proteinExistence type="inferred from homology"/>
<evidence type="ECO:0000256" key="3">
    <source>
        <dbReference type="ARBA" id="ARBA00008621"/>
    </source>
</evidence>
<evidence type="ECO:0000256" key="13">
    <source>
        <dbReference type="PIRSR" id="PIRSR605493-1"/>
    </source>
</evidence>
<evidence type="ECO:0000256" key="5">
    <source>
        <dbReference type="ARBA" id="ARBA00012213"/>
    </source>
</evidence>
<dbReference type="EMBL" id="CP036402">
    <property type="protein sequence ID" value="QBI20504.1"/>
    <property type="molecule type" value="Genomic_DNA"/>
</dbReference>
<dbReference type="EC" id="4.1.1.112" evidence="6"/>
<comment type="catalytic activity">
    <reaction evidence="1">
        <text>4-hydroxy-4-methyl-2-oxoglutarate = 2 pyruvate</text>
        <dbReference type="Rhea" id="RHEA:22748"/>
        <dbReference type="ChEBI" id="CHEBI:15361"/>
        <dbReference type="ChEBI" id="CHEBI:58276"/>
        <dbReference type="EC" id="4.1.3.17"/>
    </reaction>
</comment>
<dbReference type="GO" id="GO:0046872">
    <property type="term" value="F:metal ion binding"/>
    <property type="evidence" value="ECO:0007669"/>
    <property type="project" value="UniProtKB-KW"/>
</dbReference>
<evidence type="ECO:0000256" key="4">
    <source>
        <dbReference type="ARBA" id="ARBA00011233"/>
    </source>
</evidence>
<dbReference type="InterPro" id="IPR036704">
    <property type="entry name" value="RraA/RraA-like_sf"/>
</dbReference>
<comment type="catalytic activity">
    <reaction evidence="12">
        <text>oxaloacetate + H(+) = pyruvate + CO2</text>
        <dbReference type="Rhea" id="RHEA:15641"/>
        <dbReference type="ChEBI" id="CHEBI:15361"/>
        <dbReference type="ChEBI" id="CHEBI:15378"/>
        <dbReference type="ChEBI" id="CHEBI:16452"/>
        <dbReference type="ChEBI" id="CHEBI:16526"/>
        <dbReference type="EC" id="4.1.1.112"/>
    </reaction>
</comment>
<dbReference type="NCBIfam" id="NF004850">
    <property type="entry name" value="PRK06201.1"/>
    <property type="match status" value="1"/>
</dbReference>
<dbReference type="GO" id="GO:0047443">
    <property type="term" value="F:4-hydroxy-4-methyl-2-oxoglutarate aldolase activity"/>
    <property type="evidence" value="ECO:0007669"/>
    <property type="project" value="UniProtKB-EC"/>
</dbReference>
<dbReference type="SUPFAM" id="SSF89562">
    <property type="entry name" value="RraA-like"/>
    <property type="match status" value="1"/>
</dbReference>
<comment type="cofactor">
    <cofactor evidence="13">
        <name>Mg(2+)</name>
        <dbReference type="ChEBI" id="CHEBI:18420"/>
    </cofactor>
</comment>
<keyword evidence="15" id="KW-1185">Reference proteome</keyword>